<keyword evidence="6" id="KW-0812">Transmembrane</keyword>
<dbReference type="InterPro" id="IPR014755">
    <property type="entry name" value="Cu-Rt/internalin_Ig-like"/>
</dbReference>
<reference evidence="9" key="1">
    <citation type="journal article" date="2014" name="Int. J. Syst. Evol. Microbiol.">
        <title>Complete genome of a new Firmicutes species belonging to the dominant human colonic microbiota ('Ruminococcus bicirculans') reveals two chromosomes and a selective capacity to utilize plant glucans.</title>
        <authorList>
            <consortium name="NISC Comparative Sequencing Program"/>
            <person name="Wegmann U."/>
            <person name="Louis P."/>
            <person name="Goesmann A."/>
            <person name="Henrissat B."/>
            <person name="Duncan S.H."/>
            <person name="Flint H.J."/>
        </authorList>
    </citation>
    <scope>NUCLEOTIDE SEQUENCE</scope>
    <source>
        <strain evidence="9">JCM 10667</strain>
    </source>
</reference>
<dbReference type="GO" id="GO:0006825">
    <property type="term" value="P:copper ion transport"/>
    <property type="evidence" value="ECO:0007669"/>
    <property type="project" value="InterPro"/>
</dbReference>
<keyword evidence="6" id="KW-0472">Membrane</keyword>
<evidence type="ECO:0000256" key="5">
    <source>
        <dbReference type="SAM" id="MobiDB-lite"/>
    </source>
</evidence>
<dbReference type="InterPro" id="IPR014756">
    <property type="entry name" value="Ig_E-set"/>
</dbReference>
<dbReference type="InterPro" id="IPR007348">
    <property type="entry name" value="CopC_dom"/>
</dbReference>
<dbReference type="PANTHER" id="PTHR34820">
    <property type="entry name" value="INNER MEMBRANE PROTEIN YEBZ"/>
    <property type="match status" value="1"/>
</dbReference>
<feature type="transmembrane region" description="Helical" evidence="6">
    <location>
        <begin position="172"/>
        <end position="194"/>
    </location>
</feature>
<gene>
    <name evidence="10" type="ORF">F4557_004997</name>
    <name evidence="9" type="ORF">GCM10009546_63130</name>
</gene>
<evidence type="ECO:0000256" key="7">
    <source>
        <dbReference type="SAM" id="SignalP"/>
    </source>
</evidence>
<accession>A0A7W7IGI9</accession>
<evidence type="ECO:0000313" key="9">
    <source>
        <dbReference type="EMBL" id="GAA0592120.1"/>
    </source>
</evidence>
<dbReference type="Gene3D" id="2.60.40.1220">
    <property type="match status" value="1"/>
</dbReference>
<keyword evidence="12" id="KW-1185">Reference proteome</keyword>
<protein>
    <submittedName>
        <fullName evidence="9">Copper resistance protein CopC</fullName>
    </submittedName>
    <submittedName>
        <fullName evidence="10">Methionine-rich copper-binding protein CopC</fullName>
    </submittedName>
</protein>
<comment type="caution">
    <text evidence="10">The sequence shown here is derived from an EMBL/GenBank/DDBJ whole genome shotgun (WGS) entry which is preliminary data.</text>
</comment>
<evidence type="ECO:0000313" key="11">
    <source>
        <dbReference type="Proteomes" id="UP000549343"/>
    </source>
</evidence>
<evidence type="ECO:0000256" key="4">
    <source>
        <dbReference type="ARBA" id="ARBA00023008"/>
    </source>
</evidence>
<sequence>MRILKLRRPARGLGIAALAAALLTVVMAPPALAHPQLMESTPAKGASAESVTEVALVFNEKINVAKVVVTDATGKAFQAGEAERSGTTVTQKLTGALPAGTYTIAYRVVGQDGHPLENDDLTFTAAGGAAPAPSAGGVGAAEQTGPAATADEQPLKIDQEQAAADEESGSGAVLWVLIIVGLLIGVGIGLGIVFRAKRKHQAATGSE</sequence>
<dbReference type="GO" id="GO:0042597">
    <property type="term" value="C:periplasmic space"/>
    <property type="evidence" value="ECO:0007669"/>
    <property type="project" value="InterPro"/>
</dbReference>
<feature type="signal peptide" evidence="7">
    <location>
        <begin position="1"/>
        <end position="33"/>
    </location>
</feature>
<evidence type="ECO:0000256" key="6">
    <source>
        <dbReference type="SAM" id="Phobius"/>
    </source>
</evidence>
<proteinExistence type="predicted"/>
<dbReference type="SUPFAM" id="SSF81296">
    <property type="entry name" value="E set domains"/>
    <property type="match status" value="1"/>
</dbReference>
<dbReference type="Pfam" id="PF04234">
    <property type="entry name" value="CopC"/>
    <property type="match status" value="1"/>
</dbReference>
<feature type="domain" description="CopC" evidence="8">
    <location>
        <begin position="34"/>
        <end position="124"/>
    </location>
</feature>
<dbReference type="Proteomes" id="UP001501427">
    <property type="component" value="Unassembled WGS sequence"/>
</dbReference>
<reference evidence="9" key="4">
    <citation type="submission" date="2023-12" db="EMBL/GenBank/DDBJ databases">
        <authorList>
            <person name="Sun Q."/>
            <person name="Inoue M."/>
        </authorList>
    </citation>
    <scope>NUCLEOTIDE SEQUENCE</scope>
    <source>
        <strain evidence="9">JCM 10667</strain>
    </source>
</reference>
<evidence type="ECO:0000259" key="8">
    <source>
        <dbReference type="Pfam" id="PF04234"/>
    </source>
</evidence>
<dbReference type="InterPro" id="IPR032694">
    <property type="entry name" value="CopC/D"/>
</dbReference>
<feature type="region of interest" description="Disordered" evidence="5">
    <location>
        <begin position="125"/>
        <end position="151"/>
    </location>
</feature>
<dbReference type="RefSeq" id="WP_184886563.1">
    <property type="nucleotide sequence ID" value="NZ_BAAAHD010000073.1"/>
</dbReference>
<evidence type="ECO:0000313" key="12">
    <source>
        <dbReference type="Proteomes" id="UP001501427"/>
    </source>
</evidence>
<dbReference type="PANTHER" id="PTHR34820:SF4">
    <property type="entry name" value="INNER MEMBRANE PROTEIN YEBZ"/>
    <property type="match status" value="1"/>
</dbReference>
<dbReference type="AlphaFoldDB" id="A0A7W7IGI9"/>
<reference evidence="10 11" key="3">
    <citation type="submission" date="2020-08" db="EMBL/GenBank/DDBJ databases">
        <title>Sequencing the genomes of 1000 actinobacteria strains.</title>
        <authorList>
            <person name="Klenk H.-P."/>
        </authorList>
    </citation>
    <scope>NUCLEOTIDE SEQUENCE [LARGE SCALE GENOMIC DNA]</scope>
    <source>
        <strain evidence="10 11">DSM 44772</strain>
    </source>
</reference>
<dbReference type="GO" id="GO:0030313">
    <property type="term" value="C:cell envelope"/>
    <property type="evidence" value="ECO:0007669"/>
    <property type="project" value="UniProtKB-SubCell"/>
</dbReference>
<evidence type="ECO:0000256" key="1">
    <source>
        <dbReference type="ARBA" id="ARBA00004196"/>
    </source>
</evidence>
<name>A0A7W7IGI9_9ACTN</name>
<feature type="compositionally biased region" description="Low complexity" evidence="5">
    <location>
        <begin position="125"/>
        <end position="135"/>
    </location>
</feature>
<evidence type="ECO:0000256" key="3">
    <source>
        <dbReference type="ARBA" id="ARBA00022729"/>
    </source>
</evidence>
<keyword evidence="2" id="KW-0479">Metal-binding</keyword>
<organism evidence="10 11">
    <name type="scientific">Actinomadura livida</name>
    <dbReference type="NCBI Taxonomy" id="79909"/>
    <lineage>
        <taxon>Bacteria</taxon>
        <taxon>Bacillati</taxon>
        <taxon>Actinomycetota</taxon>
        <taxon>Actinomycetes</taxon>
        <taxon>Streptosporangiales</taxon>
        <taxon>Thermomonosporaceae</taxon>
        <taxon>Actinomadura</taxon>
    </lineage>
</organism>
<evidence type="ECO:0000313" key="10">
    <source>
        <dbReference type="EMBL" id="MBB4776579.1"/>
    </source>
</evidence>
<dbReference type="GO" id="GO:0005507">
    <property type="term" value="F:copper ion binding"/>
    <property type="evidence" value="ECO:0007669"/>
    <property type="project" value="InterPro"/>
</dbReference>
<dbReference type="GO" id="GO:0005886">
    <property type="term" value="C:plasma membrane"/>
    <property type="evidence" value="ECO:0007669"/>
    <property type="project" value="TreeGrafter"/>
</dbReference>
<dbReference type="EMBL" id="BAAAHD010000073">
    <property type="protein sequence ID" value="GAA0592120.1"/>
    <property type="molecule type" value="Genomic_DNA"/>
</dbReference>
<dbReference type="GO" id="GO:0046688">
    <property type="term" value="P:response to copper ion"/>
    <property type="evidence" value="ECO:0007669"/>
    <property type="project" value="InterPro"/>
</dbReference>
<keyword evidence="4" id="KW-0186">Copper</keyword>
<feature type="chain" id="PRO_5030802379" evidence="7">
    <location>
        <begin position="34"/>
        <end position="207"/>
    </location>
</feature>
<keyword evidence="6" id="KW-1133">Transmembrane helix</keyword>
<evidence type="ECO:0000256" key="2">
    <source>
        <dbReference type="ARBA" id="ARBA00022723"/>
    </source>
</evidence>
<dbReference type="EMBL" id="JACHMV010000001">
    <property type="protein sequence ID" value="MBB4776579.1"/>
    <property type="molecule type" value="Genomic_DNA"/>
</dbReference>
<reference evidence="12" key="2">
    <citation type="journal article" date="2019" name="Int. J. Syst. Evol. Microbiol.">
        <title>The Global Catalogue of Microorganisms (GCM) 10K type strain sequencing project: providing services to taxonomists for standard genome sequencing and annotation.</title>
        <authorList>
            <consortium name="The Broad Institute Genomics Platform"/>
            <consortium name="The Broad Institute Genome Sequencing Center for Infectious Disease"/>
            <person name="Wu L."/>
            <person name="Ma J."/>
        </authorList>
    </citation>
    <scope>NUCLEOTIDE SEQUENCE [LARGE SCALE GENOMIC DNA]</scope>
    <source>
        <strain evidence="12">JCM 10667</strain>
    </source>
</reference>
<keyword evidence="3 7" id="KW-0732">Signal</keyword>
<dbReference type="Proteomes" id="UP000549343">
    <property type="component" value="Unassembled WGS sequence"/>
</dbReference>
<comment type="subcellular location">
    <subcellularLocation>
        <location evidence="1">Cell envelope</location>
    </subcellularLocation>
</comment>